<dbReference type="EMBL" id="CAJJDN010000180">
    <property type="protein sequence ID" value="CAD8127825.1"/>
    <property type="molecule type" value="Genomic_DNA"/>
</dbReference>
<comment type="caution">
    <text evidence="1">The sequence shown here is derived from an EMBL/GenBank/DDBJ whole genome shotgun (WGS) entry which is preliminary data.</text>
</comment>
<protein>
    <submittedName>
        <fullName evidence="1">Uncharacterized protein</fullName>
    </submittedName>
</protein>
<name>A0A8S1RM03_9CILI</name>
<sequence>MVQFDWKNKFNDMISIIMQRMRHCTFDINSFGFIWLDLDFWRVSVIF</sequence>
<evidence type="ECO:0000313" key="1">
    <source>
        <dbReference type="EMBL" id="CAD8127825.1"/>
    </source>
</evidence>
<gene>
    <name evidence="1" type="ORF">PSON_ATCC_30995.1.T1800046</name>
</gene>
<keyword evidence="2" id="KW-1185">Reference proteome</keyword>
<dbReference type="Proteomes" id="UP000692954">
    <property type="component" value="Unassembled WGS sequence"/>
</dbReference>
<accession>A0A8S1RM03</accession>
<dbReference type="AlphaFoldDB" id="A0A8S1RM03"/>
<organism evidence="1 2">
    <name type="scientific">Paramecium sonneborni</name>
    <dbReference type="NCBI Taxonomy" id="65129"/>
    <lineage>
        <taxon>Eukaryota</taxon>
        <taxon>Sar</taxon>
        <taxon>Alveolata</taxon>
        <taxon>Ciliophora</taxon>
        <taxon>Intramacronucleata</taxon>
        <taxon>Oligohymenophorea</taxon>
        <taxon>Peniculida</taxon>
        <taxon>Parameciidae</taxon>
        <taxon>Paramecium</taxon>
    </lineage>
</organism>
<reference evidence="1" key="1">
    <citation type="submission" date="2021-01" db="EMBL/GenBank/DDBJ databases">
        <authorList>
            <consortium name="Genoscope - CEA"/>
            <person name="William W."/>
        </authorList>
    </citation>
    <scope>NUCLEOTIDE SEQUENCE</scope>
</reference>
<evidence type="ECO:0000313" key="2">
    <source>
        <dbReference type="Proteomes" id="UP000692954"/>
    </source>
</evidence>
<proteinExistence type="predicted"/>